<dbReference type="Pfam" id="PF12796">
    <property type="entry name" value="Ank_2"/>
    <property type="match status" value="1"/>
</dbReference>
<gene>
    <name evidence="4" type="ORF">FN846DRAFT_314809</name>
</gene>
<dbReference type="AlphaFoldDB" id="A0A5J5EJC2"/>
<keyword evidence="1" id="KW-0677">Repeat</keyword>
<evidence type="ECO:0000256" key="1">
    <source>
        <dbReference type="ARBA" id="ARBA00022737"/>
    </source>
</evidence>
<dbReference type="InterPro" id="IPR027417">
    <property type="entry name" value="P-loop_NTPase"/>
</dbReference>
<evidence type="ECO:0000313" key="5">
    <source>
        <dbReference type="Proteomes" id="UP000326924"/>
    </source>
</evidence>
<dbReference type="InterPro" id="IPR054471">
    <property type="entry name" value="GPIID_WHD"/>
</dbReference>
<keyword evidence="5" id="KW-1185">Reference proteome</keyword>
<dbReference type="PROSITE" id="PS50837">
    <property type="entry name" value="NACHT"/>
    <property type="match status" value="1"/>
</dbReference>
<dbReference type="Gene3D" id="1.25.40.20">
    <property type="entry name" value="Ankyrin repeat-containing domain"/>
    <property type="match status" value="1"/>
</dbReference>
<protein>
    <recommendedName>
        <fullName evidence="3">NACHT domain-containing protein</fullName>
    </recommendedName>
</protein>
<dbReference type="PANTHER" id="PTHR10039:SF16">
    <property type="entry name" value="GPI INOSITOL-DEACYLASE"/>
    <property type="match status" value="1"/>
</dbReference>
<dbReference type="InParanoid" id="A0A5J5EJC2"/>
<evidence type="ECO:0000313" key="4">
    <source>
        <dbReference type="EMBL" id="KAA8895795.1"/>
    </source>
</evidence>
<dbReference type="PROSITE" id="PS50088">
    <property type="entry name" value="ANK_REPEAT"/>
    <property type="match status" value="1"/>
</dbReference>
<accession>A0A5J5EJC2</accession>
<evidence type="ECO:0000256" key="2">
    <source>
        <dbReference type="PROSITE-ProRule" id="PRU00023"/>
    </source>
</evidence>
<dbReference type="InterPro" id="IPR056884">
    <property type="entry name" value="NPHP3-like_N"/>
</dbReference>
<dbReference type="PANTHER" id="PTHR10039">
    <property type="entry name" value="AMELOGENIN"/>
    <property type="match status" value="1"/>
</dbReference>
<proteinExistence type="predicted"/>
<dbReference type="EMBL" id="VXIS01000244">
    <property type="protein sequence ID" value="KAA8895795.1"/>
    <property type="molecule type" value="Genomic_DNA"/>
</dbReference>
<dbReference type="Pfam" id="PF24883">
    <property type="entry name" value="NPHP3_N"/>
    <property type="match status" value="1"/>
</dbReference>
<dbReference type="Gene3D" id="3.40.50.300">
    <property type="entry name" value="P-loop containing nucleotide triphosphate hydrolases"/>
    <property type="match status" value="1"/>
</dbReference>
<evidence type="ECO:0000259" key="3">
    <source>
        <dbReference type="PROSITE" id="PS50837"/>
    </source>
</evidence>
<sequence>MDPFSIFLGGITICQVAQQVISLGIAYGQSATSLPAEVQALISEITLLSGIFDSLCSHLKAENGATRPISADLLDGVVEGCNQQLEELRQLLEKHQSGGSRLRKLGRALKWPMKEQETRAWIARMEGHKTTFSLALKQEELAHRKKMTADMHGMRLSQESQAAAERREKQKNTFRSALAWVSPADPYENHFAARKRQQEGTGRWLTESSTFGDWERSTSSSLWIYGGSGTGKTILSSIIIDRLLAKQENQDPSSKTETIFFYCDFRDSNKASAAGIYGSLIGQLLEAYWPNELPDHFELFYEKNKDRKPHEELLKEQLLRLLSKAGRTRILVDALDEFPPTSRIEVLQTLIKLQQTGKVNLLVTSREEVDIKTVLKDFPKLRINAAVNSEDIRLFVTEECDNNIRLKGKLKGSTRAEVIATISDKAGGMFRWAKCCLDDIARLRNDKAIKQALGRLPKDLNEIYERILARISEDDKELAIRILQWLSCSLRPLKVGEVIEGVALELGDAVIDPETFINPNDIIDICGSLVALDLDNDTVALEHFSVKEFLTAPARKTGVHSDYFINPQKINFELAKLCLTYLCLEHFSVGPCATGQELVARCDSYGLYHYAASKWAKHARGHVNVEDEPFISLVERFFVDSDMDGNFNSWRQVYRIPTYTGDLRAHMLESFKNYLRDDIYEDRAVLRFIYACRLGLYSTTKHLISLGFGVEAIHLQDSPDVKTKAKHRENALTSACASGEADVVDLVVSAGADLNAIAGMHGTALIAAINAGHGWDSAGPSGSIVKLLLEKGADVNQITPSKDWPLHTATGLHDFDCAKLCVDAGADLSLRKDGEGLTSFEHAAAFSHKEIFELLRQHGGGKYVEPEIAKFWNLTPGVDGYALLMAAQSNLFESAEKILEQDGEKIFNDPAFESLVHHTFKICAWHGYYKFIEQMLAYTGGNFSSYNECVALAASQGFAKSLSLLLDVKPPAFEDRVLQNLAVLASGRGHQSVLEELQKRGVSPLCVDDHGWTTTLAKAVSAALNLWGWR</sequence>
<dbReference type="InterPro" id="IPR002110">
    <property type="entry name" value="Ankyrin_rpt"/>
</dbReference>
<dbReference type="SMART" id="SM00248">
    <property type="entry name" value="ANK"/>
    <property type="match status" value="5"/>
</dbReference>
<dbReference type="Pfam" id="PF22939">
    <property type="entry name" value="WHD_GPIID"/>
    <property type="match status" value="1"/>
</dbReference>
<dbReference type="Proteomes" id="UP000326924">
    <property type="component" value="Unassembled WGS sequence"/>
</dbReference>
<reference evidence="4 5" key="1">
    <citation type="submission" date="2019-09" db="EMBL/GenBank/DDBJ databases">
        <title>Draft genome of the ectomycorrhizal ascomycete Sphaerosporella brunnea.</title>
        <authorList>
            <consortium name="DOE Joint Genome Institute"/>
            <person name="Benucci G.M."/>
            <person name="Marozzi G."/>
            <person name="Antonielli L."/>
            <person name="Sanchez S."/>
            <person name="Marco P."/>
            <person name="Wang X."/>
            <person name="Falini L.B."/>
            <person name="Barry K."/>
            <person name="Haridas S."/>
            <person name="Lipzen A."/>
            <person name="Labutti K."/>
            <person name="Grigoriev I.V."/>
            <person name="Murat C."/>
            <person name="Martin F."/>
            <person name="Albertini E."/>
            <person name="Donnini D."/>
            <person name="Bonito G."/>
        </authorList>
    </citation>
    <scope>NUCLEOTIDE SEQUENCE [LARGE SCALE GENOMIC DNA]</scope>
    <source>
        <strain evidence="4 5">Sb_GMNB300</strain>
    </source>
</reference>
<name>A0A5J5EJC2_9PEZI</name>
<dbReference type="SUPFAM" id="SSF48403">
    <property type="entry name" value="Ankyrin repeat"/>
    <property type="match status" value="1"/>
</dbReference>
<dbReference type="SUPFAM" id="SSF52540">
    <property type="entry name" value="P-loop containing nucleoside triphosphate hydrolases"/>
    <property type="match status" value="1"/>
</dbReference>
<dbReference type="OrthoDB" id="1577640at2759"/>
<keyword evidence="2" id="KW-0040">ANK repeat</keyword>
<dbReference type="InterPro" id="IPR007111">
    <property type="entry name" value="NACHT_NTPase"/>
</dbReference>
<feature type="repeat" description="ANK" evidence="2">
    <location>
        <begin position="727"/>
        <end position="759"/>
    </location>
</feature>
<feature type="domain" description="NACHT" evidence="3">
    <location>
        <begin position="220"/>
        <end position="366"/>
    </location>
</feature>
<organism evidence="4 5">
    <name type="scientific">Sphaerosporella brunnea</name>
    <dbReference type="NCBI Taxonomy" id="1250544"/>
    <lineage>
        <taxon>Eukaryota</taxon>
        <taxon>Fungi</taxon>
        <taxon>Dikarya</taxon>
        <taxon>Ascomycota</taxon>
        <taxon>Pezizomycotina</taxon>
        <taxon>Pezizomycetes</taxon>
        <taxon>Pezizales</taxon>
        <taxon>Pyronemataceae</taxon>
        <taxon>Sphaerosporella</taxon>
    </lineage>
</organism>
<comment type="caution">
    <text evidence="4">The sequence shown here is derived from an EMBL/GenBank/DDBJ whole genome shotgun (WGS) entry which is preliminary data.</text>
</comment>
<dbReference type="InterPro" id="IPR036770">
    <property type="entry name" value="Ankyrin_rpt-contain_sf"/>
</dbReference>